<reference evidence="1" key="1">
    <citation type="submission" date="2021-01" db="EMBL/GenBank/DDBJ databases">
        <authorList>
            <person name="Corre E."/>
            <person name="Pelletier E."/>
            <person name="Niang G."/>
            <person name="Scheremetjew M."/>
            <person name="Finn R."/>
            <person name="Kale V."/>
            <person name="Holt S."/>
            <person name="Cochrane G."/>
            <person name="Meng A."/>
            <person name="Brown T."/>
            <person name="Cohen L."/>
        </authorList>
    </citation>
    <scope>NUCLEOTIDE SEQUENCE</scope>
    <source>
        <strain evidence="1">Pbaha01</strain>
    </source>
</reference>
<dbReference type="EMBL" id="HBEG01053635">
    <property type="protein sequence ID" value="CAD8388957.1"/>
    <property type="molecule type" value="Transcribed_RNA"/>
</dbReference>
<name>A0A7S0FZB6_9DINO</name>
<organism evidence="1">
    <name type="scientific">Pyrodinium bahamense</name>
    <dbReference type="NCBI Taxonomy" id="73915"/>
    <lineage>
        <taxon>Eukaryota</taxon>
        <taxon>Sar</taxon>
        <taxon>Alveolata</taxon>
        <taxon>Dinophyceae</taxon>
        <taxon>Gonyaulacales</taxon>
        <taxon>Pyrocystaceae</taxon>
        <taxon>Pyrodinium</taxon>
    </lineage>
</organism>
<evidence type="ECO:0000313" key="1">
    <source>
        <dbReference type="EMBL" id="CAD8388957.1"/>
    </source>
</evidence>
<protein>
    <submittedName>
        <fullName evidence="1">Uncharacterized protein</fullName>
    </submittedName>
</protein>
<dbReference type="AlphaFoldDB" id="A0A7S0FZB6"/>
<sequence>MPIHAAVQDTTRGDLRQARAELIARVARTARYLLAEPVLWFEIDLQHVDVPKDLAKQSLKLKFRMNGITYLKSKASKAVPDGDHCRVDLDIAGAAVFEGGSSLDFELCKAGVWGPSTTLASCQVPLKEALQSLTVGSNQARVWNLTLWATGALNKALGSLAVEVCARTLTLQVAGGLEALRALAVPRPPKVLGSDDADVECRAFGARVAETRQRLQEAMDAALNDASLPECVFKLAQSTEALDAEPSDAAFPEGNVHVAPVQSTEVIPI</sequence>
<accession>A0A7S0FZB6</accession>
<gene>
    <name evidence="1" type="ORF">PBAH0796_LOCUS32645</name>
</gene>
<proteinExistence type="predicted"/>